<feature type="region of interest" description="Disordered" evidence="4">
    <location>
        <begin position="142"/>
        <end position="164"/>
    </location>
</feature>
<keyword evidence="6" id="KW-1185">Reference proteome</keyword>
<evidence type="ECO:0000313" key="6">
    <source>
        <dbReference type="Proteomes" id="UP000270094"/>
    </source>
</evidence>
<evidence type="ECO:0000256" key="2">
    <source>
        <dbReference type="ARBA" id="ARBA00023123"/>
    </source>
</evidence>
<dbReference type="Gene3D" id="1.20.5.370">
    <property type="match status" value="2"/>
</dbReference>
<name>A0A3P7ICG9_STRVU</name>
<dbReference type="Proteomes" id="UP000270094">
    <property type="component" value="Unassembled WGS sequence"/>
</dbReference>
<dbReference type="FunFam" id="1.20.5.370:FF:000001">
    <property type="entry name" value="Myosin heavy chain"/>
    <property type="match status" value="1"/>
</dbReference>
<evidence type="ECO:0000256" key="3">
    <source>
        <dbReference type="ARBA" id="ARBA00023175"/>
    </source>
</evidence>
<accession>A0A3P7ICG9</accession>
<keyword evidence="1" id="KW-0175">Coiled coil</keyword>
<evidence type="ECO:0000256" key="4">
    <source>
        <dbReference type="SAM" id="MobiDB-lite"/>
    </source>
</evidence>
<proteinExistence type="predicted"/>
<dbReference type="GO" id="GO:0031033">
    <property type="term" value="P:myosin filament organization"/>
    <property type="evidence" value="ECO:0007669"/>
    <property type="project" value="UniProtKB-ARBA"/>
</dbReference>
<reference evidence="5 6" key="1">
    <citation type="submission" date="2018-11" db="EMBL/GenBank/DDBJ databases">
        <authorList>
            <consortium name="Pathogen Informatics"/>
        </authorList>
    </citation>
    <scope>NUCLEOTIDE SEQUENCE [LARGE SCALE GENOMIC DNA]</scope>
</reference>
<keyword evidence="3" id="KW-0505">Motor protein</keyword>
<keyword evidence="2" id="KW-0518">Myosin</keyword>
<protein>
    <recommendedName>
        <fullName evidence="7">Myosin tail domain-containing protein</fullName>
    </recommendedName>
</protein>
<dbReference type="SUPFAM" id="SSF90257">
    <property type="entry name" value="Myosin rod fragments"/>
    <property type="match status" value="1"/>
</dbReference>
<dbReference type="EMBL" id="UYYB01018224">
    <property type="protein sequence ID" value="VDM70941.1"/>
    <property type="molecule type" value="Genomic_DNA"/>
</dbReference>
<evidence type="ECO:0000313" key="5">
    <source>
        <dbReference type="EMBL" id="VDM70941.1"/>
    </source>
</evidence>
<evidence type="ECO:0008006" key="7">
    <source>
        <dbReference type="Google" id="ProtNLM"/>
    </source>
</evidence>
<dbReference type="InterPro" id="IPR014751">
    <property type="entry name" value="XRCC4-like_C"/>
</dbReference>
<dbReference type="GO" id="GO:0016459">
    <property type="term" value="C:myosin complex"/>
    <property type="evidence" value="ECO:0007669"/>
    <property type="project" value="UniProtKB-KW"/>
</dbReference>
<sequence length="164" mass="18380">MTVDNLNRANIEAQKTIKKQSEQLKILQASLEDTQRQLQQVLDQYALAQRKVAALSAELEEAKTALDNAIRARKQAEIDLEEANGRIADLTAINNNLTSIKNKLETELSTVQADLDEVTKELHAADERANRALADAARAVEQLHEEQEHSMKIDALRKSLEEQV</sequence>
<dbReference type="AlphaFoldDB" id="A0A3P7ICG9"/>
<dbReference type="OrthoDB" id="2018427at2759"/>
<gene>
    <name evidence="5" type="ORF">SVUK_LOCUS5939</name>
</gene>
<evidence type="ECO:0000256" key="1">
    <source>
        <dbReference type="ARBA" id="ARBA00023054"/>
    </source>
</evidence>
<organism evidence="5 6">
    <name type="scientific">Strongylus vulgaris</name>
    <name type="common">Blood worm</name>
    <dbReference type="NCBI Taxonomy" id="40348"/>
    <lineage>
        <taxon>Eukaryota</taxon>
        <taxon>Metazoa</taxon>
        <taxon>Ecdysozoa</taxon>
        <taxon>Nematoda</taxon>
        <taxon>Chromadorea</taxon>
        <taxon>Rhabditida</taxon>
        <taxon>Rhabditina</taxon>
        <taxon>Rhabditomorpha</taxon>
        <taxon>Strongyloidea</taxon>
        <taxon>Strongylidae</taxon>
        <taxon>Strongylus</taxon>
    </lineage>
</organism>